<dbReference type="Gene3D" id="3.30.1340.30">
    <property type="match status" value="1"/>
</dbReference>
<dbReference type="EMBL" id="FCON02000066">
    <property type="protein sequence ID" value="SAL76564.1"/>
    <property type="molecule type" value="Genomic_DNA"/>
</dbReference>
<organism evidence="4 5">
    <name type="scientific">Caballeronia choica</name>
    <dbReference type="NCBI Taxonomy" id="326476"/>
    <lineage>
        <taxon>Bacteria</taxon>
        <taxon>Pseudomonadati</taxon>
        <taxon>Pseudomonadota</taxon>
        <taxon>Betaproteobacteria</taxon>
        <taxon>Burkholderiales</taxon>
        <taxon>Burkholderiaceae</taxon>
        <taxon>Caballeronia</taxon>
    </lineage>
</organism>
<feature type="compositionally biased region" description="Polar residues" evidence="1">
    <location>
        <begin position="25"/>
        <end position="39"/>
    </location>
</feature>
<feature type="domain" description="BON" evidence="3">
    <location>
        <begin position="52"/>
        <end position="119"/>
    </location>
</feature>
<evidence type="ECO:0000313" key="5">
    <source>
        <dbReference type="Proteomes" id="UP000054770"/>
    </source>
</evidence>
<name>A0A158K5Z8_9BURK</name>
<dbReference type="PANTHER" id="PTHR34606">
    <property type="entry name" value="BON DOMAIN-CONTAINING PROTEIN"/>
    <property type="match status" value="1"/>
</dbReference>
<keyword evidence="5" id="KW-1185">Reference proteome</keyword>
<evidence type="ECO:0000256" key="2">
    <source>
        <dbReference type="SAM" id="SignalP"/>
    </source>
</evidence>
<feature type="region of interest" description="Disordered" evidence="1">
    <location>
        <begin position="25"/>
        <end position="54"/>
    </location>
</feature>
<dbReference type="Proteomes" id="UP000054770">
    <property type="component" value="Unassembled WGS sequence"/>
</dbReference>
<dbReference type="RefSeq" id="WP_087647063.1">
    <property type="nucleotide sequence ID" value="NZ_FCON02000066.1"/>
</dbReference>
<protein>
    <submittedName>
        <fullName evidence="4">Transport-associated protein</fullName>
    </submittedName>
</protein>
<sequence length="122" mass="12232">MKVIRTLRLVGGALMAAASVAAWSQTSEPAATPAQSSMAPANEPSAKATKQANRALSKKVLHALSNGGVNTSGINVTAKGGAVVLAGHVPESTQINKASEVAKSVPGVTSVKNALSLKMMGQ</sequence>
<gene>
    <name evidence="4" type="ORF">AWB68_05014</name>
</gene>
<dbReference type="InterPro" id="IPR007055">
    <property type="entry name" value="BON_dom"/>
</dbReference>
<evidence type="ECO:0000259" key="3">
    <source>
        <dbReference type="PROSITE" id="PS50914"/>
    </source>
</evidence>
<dbReference type="Pfam" id="PF04972">
    <property type="entry name" value="BON"/>
    <property type="match status" value="1"/>
</dbReference>
<feature type="signal peptide" evidence="2">
    <location>
        <begin position="1"/>
        <end position="24"/>
    </location>
</feature>
<dbReference type="PANTHER" id="PTHR34606:SF15">
    <property type="entry name" value="BON DOMAIN-CONTAINING PROTEIN"/>
    <property type="match status" value="1"/>
</dbReference>
<accession>A0A158K5Z8</accession>
<dbReference type="AlphaFoldDB" id="A0A158K5Z8"/>
<dbReference type="InterPro" id="IPR051686">
    <property type="entry name" value="Lipoprotein_DolP"/>
</dbReference>
<feature type="chain" id="PRO_5011109228" evidence="2">
    <location>
        <begin position="25"/>
        <end position="122"/>
    </location>
</feature>
<dbReference type="PROSITE" id="PS50914">
    <property type="entry name" value="BON"/>
    <property type="match status" value="1"/>
</dbReference>
<dbReference type="OrthoDB" id="9035457at2"/>
<proteinExistence type="predicted"/>
<comment type="caution">
    <text evidence="4">The sequence shown here is derived from an EMBL/GenBank/DDBJ whole genome shotgun (WGS) entry which is preliminary data.</text>
</comment>
<keyword evidence="2" id="KW-0732">Signal</keyword>
<reference evidence="4" key="1">
    <citation type="submission" date="2016-01" db="EMBL/GenBank/DDBJ databases">
        <authorList>
            <person name="Peeters C."/>
        </authorList>
    </citation>
    <scope>NUCLEOTIDE SEQUENCE [LARGE SCALE GENOMIC DNA]</scope>
    <source>
        <strain evidence="4">LMG 22940</strain>
    </source>
</reference>
<evidence type="ECO:0000256" key="1">
    <source>
        <dbReference type="SAM" id="MobiDB-lite"/>
    </source>
</evidence>
<evidence type="ECO:0000313" key="4">
    <source>
        <dbReference type="EMBL" id="SAL76564.1"/>
    </source>
</evidence>